<proteinExistence type="predicted"/>
<name>A0ABS8HR81_9FIRM</name>
<dbReference type="NCBIfam" id="NF009726">
    <property type="entry name" value="PRK13253.1"/>
    <property type="match status" value="1"/>
</dbReference>
<gene>
    <name evidence="4" type="primary">citD</name>
    <name evidence="4" type="ORF">LMF89_10050</name>
</gene>
<dbReference type="PIRSF" id="PIRSF002736">
    <property type="entry name" value="Citrt_lyas_gamma"/>
    <property type="match status" value="1"/>
</dbReference>
<keyword evidence="2" id="KW-0963">Cytoplasm</keyword>
<sequence length="90" mass="9535">MSKLLKLAQAGTVESSDILITLAPADAGTGIRVELVSPTIQQYGAHIRNLITKTLVDHGIEDVLVNANDRGALDCTIKARVITALQRAGE</sequence>
<evidence type="ECO:0000313" key="4">
    <source>
        <dbReference type="EMBL" id="MCC5465696.1"/>
    </source>
</evidence>
<dbReference type="NCBIfam" id="TIGR01608">
    <property type="entry name" value="citD"/>
    <property type="match status" value="1"/>
</dbReference>
<keyword evidence="4" id="KW-0456">Lyase</keyword>
<reference evidence="4" key="1">
    <citation type="submission" date="2021-11" db="EMBL/GenBank/DDBJ databases">
        <title>Description of a new species Pelosinus isolated from the bottom sediments of Lake Baikal.</title>
        <authorList>
            <person name="Zakharyuk A."/>
        </authorList>
    </citation>
    <scope>NUCLEOTIDE SEQUENCE</scope>
    <source>
        <strain evidence="4">Bkl1</strain>
    </source>
</reference>
<evidence type="ECO:0000256" key="1">
    <source>
        <dbReference type="ARBA" id="ARBA00004496"/>
    </source>
</evidence>
<dbReference type="EC" id="4.1.3.6" evidence="4"/>
<dbReference type="Pfam" id="PF06857">
    <property type="entry name" value="ACP"/>
    <property type="match status" value="1"/>
</dbReference>
<comment type="subcellular location">
    <subcellularLocation>
        <location evidence="1">Cytoplasm</location>
    </subcellularLocation>
</comment>
<dbReference type="InterPro" id="IPR023439">
    <property type="entry name" value="Mal_deCO2ase/Cit_lyase_ACP"/>
</dbReference>
<dbReference type="EMBL" id="JAJHJB010000011">
    <property type="protein sequence ID" value="MCC5465696.1"/>
    <property type="molecule type" value="Genomic_DNA"/>
</dbReference>
<organism evidence="4 5">
    <name type="scientific">Pelosinus baikalensis</name>
    <dbReference type="NCBI Taxonomy" id="2892015"/>
    <lineage>
        <taxon>Bacteria</taxon>
        <taxon>Bacillati</taxon>
        <taxon>Bacillota</taxon>
        <taxon>Negativicutes</taxon>
        <taxon>Selenomonadales</taxon>
        <taxon>Sporomusaceae</taxon>
        <taxon>Pelosinus</taxon>
    </lineage>
</organism>
<dbReference type="InterPro" id="IPR006495">
    <property type="entry name" value="CitD"/>
</dbReference>
<evidence type="ECO:0000313" key="5">
    <source>
        <dbReference type="Proteomes" id="UP001165492"/>
    </source>
</evidence>
<keyword evidence="3" id="KW-0597">Phosphoprotein</keyword>
<evidence type="ECO:0000256" key="2">
    <source>
        <dbReference type="ARBA" id="ARBA00022490"/>
    </source>
</evidence>
<dbReference type="GO" id="GO:0008815">
    <property type="term" value="F:citrate (pro-3S)-lyase activity"/>
    <property type="evidence" value="ECO:0007669"/>
    <property type="project" value="UniProtKB-EC"/>
</dbReference>
<accession>A0ABS8HR81</accession>
<comment type="caution">
    <text evidence="4">The sequence shown here is derived from an EMBL/GenBank/DDBJ whole genome shotgun (WGS) entry which is preliminary data.</text>
</comment>
<keyword evidence="5" id="KW-1185">Reference proteome</keyword>
<dbReference type="Proteomes" id="UP001165492">
    <property type="component" value="Unassembled WGS sequence"/>
</dbReference>
<evidence type="ECO:0000256" key="3">
    <source>
        <dbReference type="ARBA" id="ARBA00022553"/>
    </source>
</evidence>
<dbReference type="RefSeq" id="WP_229534925.1">
    <property type="nucleotide sequence ID" value="NZ_JAJHJB010000011.1"/>
</dbReference>
<protein>
    <submittedName>
        <fullName evidence="4">Citrate lyase acyl carrier protein</fullName>
        <ecNumber evidence="4">4.1.3.6</ecNumber>
    </submittedName>
</protein>